<evidence type="ECO:0000256" key="1">
    <source>
        <dbReference type="SAM" id="MobiDB-lite"/>
    </source>
</evidence>
<evidence type="ECO:0000313" key="3">
    <source>
        <dbReference type="Proteomes" id="UP000630887"/>
    </source>
</evidence>
<dbReference type="AlphaFoldDB" id="A0A8J3KUP8"/>
<accession>A0A8J3KUP8</accession>
<feature type="region of interest" description="Disordered" evidence="1">
    <location>
        <begin position="1"/>
        <end position="24"/>
    </location>
</feature>
<dbReference type="EMBL" id="BONI01000055">
    <property type="protein sequence ID" value="GIG08963.1"/>
    <property type="molecule type" value="Genomic_DNA"/>
</dbReference>
<evidence type="ECO:0000313" key="2">
    <source>
        <dbReference type="EMBL" id="GIG08963.1"/>
    </source>
</evidence>
<proteinExistence type="predicted"/>
<protein>
    <submittedName>
        <fullName evidence="2">Uncharacterized protein</fullName>
    </submittedName>
</protein>
<keyword evidence="3" id="KW-1185">Reference proteome</keyword>
<sequence>MTGSQKGNTMNQPLDPESNQANEVISSNQMVKATQVASKPFRRVSITLTTEQQDALQEITGERITELNIEVEDLADLADMVAN</sequence>
<reference evidence="2 3" key="1">
    <citation type="submission" date="2021-01" db="EMBL/GenBank/DDBJ databases">
        <title>Whole genome shotgun sequence of Catellatospora coxensis NBRC 107359.</title>
        <authorList>
            <person name="Komaki H."/>
            <person name="Tamura T."/>
        </authorList>
    </citation>
    <scope>NUCLEOTIDE SEQUENCE [LARGE SCALE GENOMIC DNA]</scope>
    <source>
        <strain evidence="2 3">NBRC 107359</strain>
    </source>
</reference>
<dbReference type="RefSeq" id="WP_203695406.1">
    <property type="nucleotide sequence ID" value="NZ_BAAALC010000035.1"/>
</dbReference>
<name>A0A8J3KUP8_9ACTN</name>
<organism evidence="2 3">
    <name type="scientific">Catellatospora coxensis</name>
    <dbReference type="NCBI Taxonomy" id="310354"/>
    <lineage>
        <taxon>Bacteria</taxon>
        <taxon>Bacillati</taxon>
        <taxon>Actinomycetota</taxon>
        <taxon>Actinomycetes</taxon>
        <taxon>Micromonosporales</taxon>
        <taxon>Micromonosporaceae</taxon>
        <taxon>Catellatospora</taxon>
    </lineage>
</organism>
<dbReference type="Proteomes" id="UP000630887">
    <property type="component" value="Unassembled WGS sequence"/>
</dbReference>
<gene>
    <name evidence="2" type="ORF">Cco03nite_56630</name>
</gene>
<comment type="caution">
    <text evidence="2">The sequence shown here is derived from an EMBL/GenBank/DDBJ whole genome shotgun (WGS) entry which is preliminary data.</text>
</comment>